<dbReference type="PANTHER" id="PTHR13504:SF38">
    <property type="entry name" value="FIDO DOMAIN-CONTAINING PROTEIN"/>
    <property type="match status" value="1"/>
</dbReference>
<sequence length="281" mass="31073">MYEMLARPEARRASEVRKMTPAGRVFAKKRELDALKKKARPGALDGLEHTQRIDITYTSNAIEGNTLSAGETALVLEKGITISGKPLKDHLEAVDHARALNWVLEIAAQRDAPIIEADIRNLHHLVVANSRPEIAGRYADRARYVNTDAGVHNFPTPTEVPALIEAFSRWLGAARNRPQTAFEAHRRLVGIHPFNDGNGRTARLLMNLVLARAGYPPVAIRPEDRPAYIAALEIDQRGGGHAAFDRLLFERLDQTLDLYLDAAHQARDPSVGAGKIIPMRS</sequence>
<evidence type="ECO:0000313" key="2">
    <source>
        <dbReference type="EMBL" id="MDX8485550.1"/>
    </source>
</evidence>
<dbReference type="PROSITE" id="PS51459">
    <property type="entry name" value="FIDO"/>
    <property type="match status" value="1"/>
</dbReference>
<dbReference type="RefSeq" id="WP_320293334.1">
    <property type="nucleotide sequence ID" value="NZ_JAVIIU010000001.1"/>
</dbReference>
<feature type="domain" description="Fido" evidence="1">
    <location>
        <begin position="114"/>
        <end position="250"/>
    </location>
</feature>
<evidence type="ECO:0000259" key="1">
    <source>
        <dbReference type="PROSITE" id="PS51459"/>
    </source>
</evidence>
<organism evidence="2 3">
    <name type="scientific">Mesorhizobium humile</name>
    <dbReference type="NCBI Taxonomy" id="3072313"/>
    <lineage>
        <taxon>Bacteria</taxon>
        <taxon>Pseudomonadati</taxon>
        <taxon>Pseudomonadota</taxon>
        <taxon>Alphaproteobacteria</taxon>
        <taxon>Hyphomicrobiales</taxon>
        <taxon>Phyllobacteriaceae</taxon>
        <taxon>Mesorhizobium</taxon>
    </lineage>
</organism>
<dbReference type="Proteomes" id="UP001280156">
    <property type="component" value="Unassembled WGS sequence"/>
</dbReference>
<accession>A0ABU4YF31</accession>
<dbReference type="InterPro" id="IPR003812">
    <property type="entry name" value="Fido"/>
</dbReference>
<dbReference type="Gene3D" id="1.10.3290.10">
    <property type="entry name" value="Fido-like domain"/>
    <property type="match status" value="1"/>
</dbReference>
<dbReference type="SUPFAM" id="SSF140931">
    <property type="entry name" value="Fic-like"/>
    <property type="match status" value="1"/>
</dbReference>
<dbReference type="PANTHER" id="PTHR13504">
    <property type="entry name" value="FIDO DOMAIN-CONTAINING PROTEIN DDB_G0283145"/>
    <property type="match status" value="1"/>
</dbReference>
<name>A0ABU4YF31_9HYPH</name>
<evidence type="ECO:0000313" key="3">
    <source>
        <dbReference type="Proteomes" id="UP001280156"/>
    </source>
</evidence>
<protein>
    <submittedName>
        <fullName evidence="2">Fic family protein</fullName>
    </submittedName>
</protein>
<dbReference type="Pfam" id="PF02661">
    <property type="entry name" value="Fic"/>
    <property type="match status" value="1"/>
</dbReference>
<comment type="caution">
    <text evidence="2">The sequence shown here is derived from an EMBL/GenBank/DDBJ whole genome shotgun (WGS) entry which is preliminary data.</text>
</comment>
<gene>
    <name evidence="2" type="ORF">RFM52_10110</name>
</gene>
<dbReference type="EMBL" id="JAVIIV010000005">
    <property type="protein sequence ID" value="MDX8485550.1"/>
    <property type="molecule type" value="Genomic_DNA"/>
</dbReference>
<dbReference type="InterPro" id="IPR036597">
    <property type="entry name" value="Fido-like_dom_sf"/>
</dbReference>
<reference evidence="2 3" key="1">
    <citation type="submission" date="2023-08" db="EMBL/GenBank/DDBJ databases">
        <title>Implementing the SeqCode for naming new Mesorhizobium species isolated from Vachellia karroo root nodules.</title>
        <authorList>
            <person name="Van Lill M."/>
        </authorList>
    </citation>
    <scope>NUCLEOTIDE SEQUENCE [LARGE SCALE GENOMIC DNA]</scope>
    <source>
        <strain evidence="2 3">VK2B</strain>
    </source>
</reference>
<proteinExistence type="predicted"/>
<dbReference type="InterPro" id="IPR040198">
    <property type="entry name" value="Fido_containing"/>
</dbReference>
<keyword evidence="3" id="KW-1185">Reference proteome</keyword>